<evidence type="ECO:0000256" key="1">
    <source>
        <dbReference type="ARBA" id="ARBA00022631"/>
    </source>
</evidence>
<dbReference type="GO" id="GO:0006144">
    <property type="term" value="P:purine nucleobase metabolic process"/>
    <property type="evidence" value="ECO:0007669"/>
    <property type="project" value="UniProtKB-KW"/>
</dbReference>
<dbReference type="Pfam" id="PF09349">
    <property type="entry name" value="OHCU_decarbox"/>
    <property type="match status" value="1"/>
</dbReference>
<dbReference type="PANTHER" id="PTHR37987">
    <property type="entry name" value="CHROMOSOME 9, WHOLE GENOME SHOTGUN SEQUENCE"/>
    <property type="match status" value="1"/>
</dbReference>
<dbReference type="InParanoid" id="A0A1D2V999"/>
<protein>
    <recommendedName>
        <fullName evidence="2">Oxo-4-hydroxy-4-carboxy-5-ureidoimidazoline decarboxylase domain-containing protein</fullName>
    </recommendedName>
</protein>
<reference evidence="4" key="1">
    <citation type="submission" date="2016-05" db="EMBL/GenBank/DDBJ databases">
        <title>Comparative genomics of biotechnologically important yeasts.</title>
        <authorList>
            <consortium name="DOE Joint Genome Institute"/>
            <person name="Riley R."/>
            <person name="Haridas S."/>
            <person name="Wolfe K.H."/>
            <person name="Lopes M.R."/>
            <person name="Hittinger C.T."/>
            <person name="Goker M."/>
            <person name="Salamov A."/>
            <person name="Wisecaver J."/>
            <person name="Long T.M."/>
            <person name="Aerts A.L."/>
            <person name="Barry K."/>
            <person name="Choi C."/>
            <person name="Clum A."/>
            <person name="Coughlan A.Y."/>
            <person name="Deshpande S."/>
            <person name="Douglass A.P."/>
            <person name="Hanson S.J."/>
            <person name="Klenk H.-P."/>
            <person name="Labutti K."/>
            <person name="Lapidus A."/>
            <person name="Lindquist E."/>
            <person name="Lipzen A."/>
            <person name="Meier-Kolthoff J.P."/>
            <person name="Ohm R.A."/>
            <person name="Otillar R.P."/>
            <person name="Pangilinan J."/>
            <person name="Peng Y."/>
            <person name="Rokas A."/>
            <person name="Rosa C.A."/>
            <person name="Scheuner C."/>
            <person name="Sibirny A.A."/>
            <person name="Slot J.C."/>
            <person name="Stielow J.B."/>
            <person name="Sun H."/>
            <person name="Kurtzman C.P."/>
            <person name="Blackwell M."/>
            <person name="Grigoriev I.V."/>
            <person name="Jeffries T.W."/>
        </authorList>
    </citation>
    <scope>NUCLEOTIDE SEQUENCE [LARGE SCALE GENOMIC DNA]</scope>
    <source>
        <strain evidence="4">DSM 1968</strain>
    </source>
</reference>
<keyword evidence="1" id="KW-0659">Purine metabolism</keyword>
<dbReference type="GeneID" id="30967787"/>
<dbReference type="RefSeq" id="XP_020044548.1">
    <property type="nucleotide sequence ID" value="XM_020194151.1"/>
</dbReference>
<gene>
    <name evidence="3" type="ORF">ASCRUDRAFT_78142</name>
</gene>
<feature type="domain" description="Oxo-4-hydroxy-4-carboxy-5-ureidoimidazoline decarboxylase" evidence="2">
    <location>
        <begin position="15"/>
        <end position="185"/>
    </location>
</feature>
<evidence type="ECO:0000313" key="4">
    <source>
        <dbReference type="Proteomes" id="UP000095038"/>
    </source>
</evidence>
<keyword evidence="4" id="KW-1185">Reference proteome</keyword>
<evidence type="ECO:0000313" key="3">
    <source>
        <dbReference type="EMBL" id="ODV58241.1"/>
    </source>
</evidence>
<proteinExistence type="predicted"/>
<dbReference type="AlphaFoldDB" id="A0A1D2V999"/>
<dbReference type="OrthoDB" id="5398391at2759"/>
<accession>A0A1D2V999</accession>
<dbReference type="STRING" id="1344418.A0A1D2V999"/>
<dbReference type="Proteomes" id="UP000095038">
    <property type="component" value="Unassembled WGS sequence"/>
</dbReference>
<dbReference type="SUPFAM" id="SSF158694">
    <property type="entry name" value="UraD-Like"/>
    <property type="match status" value="1"/>
</dbReference>
<dbReference type="InterPro" id="IPR036778">
    <property type="entry name" value="OHCU_decarboxylase_sf"/>
</dbReference>
<evidence type="ECO:0000259" key="2">
    <source>
        <dbReference type="Pfam" id="PF09349"/>
    </source>
</evidence>
<dbReference type="PANTHER" id="PTHR37987:SF1">
    <property type="entry name" value="OXO-4-HYDROXY-4-CARBOXY-5-UREIDOIMIDAZOLINE DECARBOXYLASE DOMAIN-CONTAINING PROTEIN"/>
    <property type="match status" value="1"/>
</dbReference>
<dbReference type="EMBL" id="KV454494">
    <property type="protein sequence ID" value="ODV58241.1"/>
    <property type="molecule type" value="Genomic_DNA"/>
</dbReference>
<dbReference type="Gene3D" id="1.10.3330.10">
    <property type="entry name" value="Oxo-4-hydroxy-4-carboxy-5-ureidoimidazoline decarboxylase"/>
    <property type="match status" value="1"/>
</dbReference>
<organism evidence="3 4">
    <name type="scientific">Ascoidea rubescens DSM 1968</name>
    <dbReference type="NCBI Taxonomy" id="1344418"/>
    <lineage>
        <taxon>Eukaryota</taxon>
        <taxon>Fungi</taxon>
        <taxon>Dikarya</taxon>
        <taxon>Ascomycota</taxon>
        <taxon>Saccharomycotina</taxon>
        <taxon>Saccharomycetes</taxon>
        <taxon>Ascoideaceae</taxon>
        <taxon>Ascoidea</taxon>
    </lineage>
</organism>
<dbReference type="InterPro" id="IPR018020">
    <property type="entry name" value="OHCU_decarboxylase"/>
</dbReference>
<name>A0A1D2V999_9ASCO</name>
<sequence length="191" mass="21633">MSAYTLPPISSISGLSNNSKIELLNHLFEPCEVLQKILLTNVLGSENAKFYSTYKQFIEVSRKELLEYLKLEKSSPQYDENISKIISAHPRLGANKSKIGNLSIHSQKEQQSLLQASREESEKLSDLNNLYESKFPGLRYVVFVNGRSREVIMANMVERIRRNNIGLEKVDSINAMCDIALDRAKKLGAKL</sequence>